<feature type="domain" description="Pectinesterase inhibitor" evidence="5">
    <location>
        <begin position="29"/>
        <end position="182"/>
    </location>
</feature>
<accession>A0ABD0Z9N0</accession>
<proteinExistence type="inferred from homology"/>
<evidence type="ECO:0000313" key="7">
    <source>
        <dbReference type="Proteomes" id="UP001558713"/>
    </source>
</evidence>
<sequence length="188" mass="21439">MATMLIKHINCLSLLVVVLLFAFPSSNAMPVKEIHSFCKETFELEFCMQYIGKNTRIAAARDLSDIFLIAISEAQIQMTNAITQIDRVRLQYDDPVRKNRLSVCEKKYESAGDSFHKAWEMGQKKIGRTMEDLEDMFNQTQAGLQAVSDCQDEWAKNGPKQESPLTLQYNNVQKLSQIARVIIKKITS</sequence>
<dbReference type="Pfam" id="PF04043">
    <property type="entry name" value="PMEI"/>
    <property type="match status" value="1"/>
</dbReference>
<feature type="chain" id="PRO_5044872363" evidence="4">
    <location>
        <begin position="29"/>
        <end position="188"/>
    </location>
</feature>
<evidence type="ECO:0000256" key="1">
    <source>
        <dbReference type="ARBA" id="ARBA00022729"/>
    </source>
</evidence>
<dbReference type="FunFam" id="1.20.140.40:FF:000008">
    <property type="entry name" value="Invertase/pectin methylesterase inhibitor family protein"/>
    <property type="match status" value="1"/>
</dbReference>
<keyword evidence="7" id="KW-1185">Reference proteome</keyword>
<dbReference type="SMART" id="SM00856">
    <property type="entry name" value="PMEI"/>
    <property type="match status" value="1"/>
</dbReference>
<dbReference type="Proteomes" id="UP001558713">
    <property type="component" value="Unassembled WGS sequence"/>
</dbReference>
<evidence type="ECO:0000259" key="5">
    <source>
        <dbReference type="SMART" id="SM00856"/>
    </source>
</evidence>
<dbReference type="EMBL" id="JBANAX010000872">
    <property type="protein sequence ID" value="KAL1190701.1"/>
    <property type="molecule type" value="Genomic_DNA"/>
</dbReference>
<dbReference type="AlphaFoldDB" id="A0ABD0Z9N0"/>
<gene>
    <name evidence="6" type="ORF">V5N11_000187</name>
</gene>
<reference evidence="6 7" key="1">
    <citation type="submission" date="2024-04" db="EMBL/GenBank/DDBJ databases">
        <title>Genome assembly C_amara_ONT_v2.</title>
        <authorList>
            <person name="Yant L."/>
            <person name="Moore C."/>
            <person name="Slenker M."/>
        </authorList>
    </citation>
    <scope>NUCLEOTIDE SEQUENCE [LARGE SCALE GENOMIC DNA]</scope>
    <source>
        <tissue evidence="6">Leaf</tissue>
    </source>
</reference>
<evidence type="ECO:0000256" key="3">
    <source>
        <dbReference type="ARBA" id="ARBA00038471"/>
    </source>
</evidence>
<evidence type="ECO:0000313" key="6">
    <source>
        <dbReference type="EMBL" id="KAL1190701.1"/>
    </source>
</evidence>
<dbReference type="InterPro" id="IPR052421">
    <property type="entry name" value="PCW_Enzyme_Inhibitor"/>
</dbReference>
<dbReference type="PANTHER" id="PTHR36710:SF18">
    <property type="entry name" value="PECTINESTERASE INHIBITOR 5-RELATED"/>
    <property type="match status" value="1"/>
</dbReference>
<dbReference type="CDD" id="cd15797">
    <property type="entry name" value="PMEI"/>
    <property type="match status" value="1"/>
</dbReference>
<organism evidence="6 7">
    <name type="scientific">Cardamine amara subsp. amara</name>
    <dbReference type="NCBI Taxonomy" id="228776"/>
    <lineage>
        <taxon>Eukaryota</taxon>
        <taxon>Viridiplantae</taxon>
        <taxon>Streptophyta</taxon>
        <taxon>Embryophyta</taxon>
        <taxon>Tracheophyta</taxon>
        <taxon>Spermatophyta</taxon>
        <taxon>Magnoliopsida</taxon>
        <taxon>eudicotyledons</taxon>
        <taxon>Gunneridae</taxon>
        <taxon>Pentapetalae</taxon>
        <taxon>rosids</taxon>
        <taxon>malvids</taxon>
        <taxon>Brassicales</taxon>
        <taxon>Brassicaceae</taxon>
        <taxon>Cardamineae</taxon>
        <taxon>Cardamine</taxon>
    </lineage>
</organism>
<dbReference type="InterPro" id="IPR035513">
    <property type="entry name" value="Invertase/methylesterase_inhib"/>
</dbReference>
<comment type="similarity">
    <text evidence="3">Belongs to the PMEI family.</text>
</comment>
<evidence type="ECO:0000256" key="2">
    <source>
        <dbReference type="ARBA" id="ARBA00023157"/>
    </source>
</evidence>
<dbReference type="SUPFAM" id="SSF101148">
    <property type="entry name" value="Plant invertase/pectin methylesterase inhibitor"/>
    <property type="match status" value="1"/>
</dbReference>
<evidence type="ECO:0000256" key="4">
    <source>
        <dbReference type="SAM" id="SignalP"/>
    </source>
</evidence>
<keyword evidence="1 4" id="KW-0732">Signal</keyword>
<dbReference type="NCBIfam" id="TIGR01614">
    <property type="entry name" value="PME_inhib"/>
    <property type="match status" value="1"/>
</dbReference>
<keyword evidence="2" id="KW-1015">Disulfide bond</keyword>
<dbReference type="Gene3D" id="1.20.140.40">
    <property type="entry name" value="Invertase/pectin methylesterase inhibitor family protein"/>
    <property type="match status" value="1"/>
</dbReference>
<dbReference type="GO" id="GO:0046910">
    <property type="term" value="F:pectinesterase inhibitor activity"/>
    <property type="evidence" value="ECO:0007669"/>
    <property type="project" value="UniProtKB-ARBA"/>
</dbReference>
<name>A0ABD0Z9N0_CARAN</name>
<comment type="caution">
    <text evidence="6">The sequence shown here is derived from an EMBL/GenBank/DDBJ whole genome shotgun (WGS) entry which is preliminary data.</text>
</comment>
<dbReference type="InterPro" id="IPR034086">
    <property type="entry name" value="PMEI_plant"/>
</dbReference>
<dbReference type="InterPro" id="IPR006501">
    <property type="entry name" value="Pectinesterase_inhib_dom"/>
</dbReference>
<dbReference type="PANTHER" id="PTHR36710">
    <property type="entry name" value="PECTINESTERASE INHIBITOR-LIKE"/>
    <property type="match status" value="1"/>
</dbReference>
<feature type="signal peptide" evidence="4">
    <location>
        <begin position="1"/>
        <end position="28"/>
    </location>
</feature>
<protein>
    <submittedName>
        <fullName evidence="6">Pectinesterase inhibitor 5</fullName>
    </submittedName>
</protein>